<protein>
    <recommendedName>
        <fullName evidence="4">WD40 repeat domain-containing protein</fullName>
    </recommendedName>
</protein>
<evidence type="ECO:0000256" key="1">
    <source>
        <dbReference type="SAM" id="Phobius"/>
    </source>
</evidence>
<evidence type="ECO:0000313" key="3">
    <source>
        <dbReference type="Proteomes" id="UP000593890"/>
    </source>
</evidence>
<feature type="transmembrane region" description="Helical" evidence="1">
    <location>
        <begin position="31"/>
        <end position="52"/>
    </location>
</feature>
<dbReference type="KEGG" id="sman:C12CBH8_21540"/>
<dbReference type="EMBL" id="AP023321">
    <property type="protein sequence ID" value="BCI61515.1"/>
    <property type="molecule type" value="Genomic_DNA"/>
</dbReference>
<dbReference type="Proteomes" id="UP000593890">
    <property type="component" value="Chromosome"/>
</dbReference>
<keyword evidence="3" id="KW-1185">Reference proteome</keyword>
<evidence type="ECO:0008006" key="4">
    <source>
        <dbReference type="Google" id="ProtNLM"/>
    </source>
</evidence>
<organism evidence="2 3">
    <name type="scientific">Solibaculum mannosilyticum</name>
    <dbReference type="NCBI Taxonomy" id="2780922"/>
    <lineage>
        <taxon>Bacteria</taxon>
        <taxon>Bacillati</taxon>
        <taxon>Bacillota</taxon>
        <taxon>Clostridia</taxon>
        <taxon>Eubacteriales</taxon>
        <taxon>Oscillospiraceae</taxon>
        <taxon>Solibaculum</taxon>
    </lineage>
</organism>
<reference evidence="3" key="1">
    <citation type="submission" date="2020-07" db="EMBL/GenBank/DDBJ databases">
        <title>Complete genome sequencing of Clostridia bacterium strain 12CBH8.</title>
        <authorList>
            <person name="Sakamoto M."/>
            <person name="Murakami T."/>
            <person name="Mori H."/>
        </authorList>
    </citation>
    <scope>NUCLEOTIDE SEQUENCE [LARGE SCALE GENOMIC DNA]</scope>
    <source>
        <strain evidence="3">12CBH8</strain>
    </source>
</reference>
<accession>A0A7I8D659</accession>
<name>A0A7I8D659_9FIRM</name>
<dbReference type="Pfam" id="PF18975">
    <property type="entry name" value="DUF5711"/>
    <property type="match status" value="1"/>
</dbReference>
<dbReference type="SUPFAM" id="SSF75011">
    <property type="entry name" value="3-carboxy-cis,cis-mucoante lactonizing enzyme"/>
    <property type="match status" value="1"/>
</dbReference>
<keyword evidence="1" id="KW-0812">Transmembrane</keyword>
<keyword evidence="1" id="KW-0472">Membrane</keyword>
<dbReference type="InterPro" id="IPR015943">
    <property type="entry name" value="WD40/YVTN_repeat-like_dom_sf"/>
</dbReference>
<dbReference type="AlphaFoldDB" id="A0A7I8D659"/>
<keyword evidence="1" id="KW-1133">Transmembrane helix</keyword>
<gene>
    <name evidence="2" type="ORF">C12CBH8_21540</name>
</gene>
<dbReference type="Gene3D" id="2.130.10.10">
    <property type="entry name" value="YVTN repeat-like/Quinoprotein amine dehydrogenase"/>
    <property type="match status" value="1"/>
</dbReference>
<proteinExistence type="predicted"/>
<dbReference type="RefSeq" id="WP_143269569.1">
    <property type="nucleotide sequence ID" value="NZ_AP023321.1"/>
</dbReference>
<sequence length="406" mass="44212">MPKPQKTTKKPSDGEHKTVAFKRKSTPMRKMVKAAVWTVVILLLVTGGLWAYSNRDNLTPDRISEWFDTHFASYGTGDGFPVDAAGSTVKQLASMGGDVAFLTDSSFELLNQTASSIVNRQHNCTTPALRVSDTRALIYDRGGSNWRVENRRRTLVDKEEEYKIIAADISENDQIVMVTQSGNGYLSEMRVYDQNFEEKQFNWSSAEGQVVDVAARPDGKGAAAVSLTVEGGQMNSLVDVLDFSSGKATPQKLEGVLLLTVEYSGGRILAVGDSQCVSLAQDGSDLKTYSYDGKYLAGYSISPNGGVALALSDHEDLRDSTLVLLDGSLQEESHQNHVGRVRALSYDENVAMLTNSSVTVIRPLDGQILGRQSTSSGAQDILLQGNTLYVQDADHLNQIDVNQMGQ</sequence>
<evidence type="ECO:0000313" key="2">
    <source>
        <dbReference type="EMBL" id="BCI61515.1"/>
    </source>
</evidence>
<dbReference type="InterPro" id="IPR043765">
    <property type="entry name" value="DUF5711"/>
</dbReference>